<feature type="region of interest" description="Disordered" evidence="10">
    <location>
        <begin position="2892"/>
        <end position="2922"/>
    </location>
</feature>
<keyword evidence="6" id="KW-0175">Coiled coil</keyword>
<evidence type="ECO:0000259" key="11">
    <source>
        <dbReference type="PROSITE" id="PS50102"/>
    </source>
</evidence>
<dbReference type="InterPro" id="IPR012921">
    <property type="entry name" value="SPOC_C"/>
</dbReference>
<protein>
    <submittedName>
        <fullName evidence="13">Msx2-interacting protein</fullName>
    </submittedName>
</protein>
<feature type="compositionally biased region" description="Polar residues" evidence="10">
    <location>
        <begin position="2058"/>
        <end position="2074"/>
    </location>
</feature>
<dbReference type="PANTHER" id="PTHR23189">
    <property type="entry name" value="RNA RECOGNITION MOTIF-CONTAINING"/>
    <property type="match status" value="1"/>
</dbReference>
<keyword evidence="5" id="KW-0805">Transcription regulation</keyword>
<gene>
    <name evidence="13" type="ORF">D915_007305</name>
</gene>
<sequence>MRATRYLWISNLPVRTSEQDIRDVLQSHGKIQSVRIHSGETTCSAVVAFVDTKSATRAVESTVRLNKIKLALQYCESSGVPASNTQESAPIADDPSLASSSVMQNDAQLASDNRSVSGLSDSGSSTQERRKKLKLRLAPLFPSYDCSSYHHSESPRPNFNGSGMSGISTSSTGQFEGDHRGLQIRHLPLRSSDTNLREGLFHEYKKHGKITSVVIRGQGEDRYGIVTFKRSEDAERAFEVSRGKVFFGTPISVSLHEGIDSEDPDLCPPEHALDEYHPKATKTLFVGNLCSSTITQDELRRTFMMYGEIIEIDIKIQANQPGTSYAFVQFSDIKSVVRALSKQETIRVGNKPVKLGFGKSQPTNVVWLDNLAPTVNESFLARQFGRYGHLTHVLLDRKSRRALLYFDTVEMAQRALNETRNRTLIGRKVQLDYAGYECQVAFVRRLAKYDGFSQVYDNYRERIQELLALWPSYGNVLPLLDRQRQFGDTEKEIPHVSGDSCGHSISRRSASRRVSRSEHNLSDYSGSRSRGDQSGSSRQRPQSTKDPLGSGYARHRTSGKETVLENSPSPSSDACVHTKSRRLHGRSSHHKMPNASPPDEHGSPKRTISQVPDATWRPNRHPSATSKALRPTTSSRTSTHQPSHYLNETDDVSSDSLSPDLEPEGSISDSPVIRSSHSKGQRLSTGSVSREIPTARRQTPSCIESTSHDSNYTHPHKSHGRCYRDSTSPVTSKKLRSADGSRVPCQIHVQPNSTTIRTPVSPHSTLSREFVDRTVSRSPSGESFLERRMKRSLKVSAASYETKIERVSRSRELHTRCSYHSEEVSLHSQSVDLRPESHDTLTKLELERAKLLRELSMLNSEVGSHKSKPIPAKKRLPPDASEQLYTPKIRRLDAQNPTNAGDILTACTTEMPVTVCSSNERICSGIIDDPSGNQVTRPPSRLSGSRPSNGCRSSSSEPGDLLSPVVTGHTTCVTIPDVYSAIEISSETHPTDSRTQLCGASSCMNLSRRPNLITSSPRLMMPPEPTSPLTRLSPESPVVQDESSSAQARNIPPASGQIMSPDSTLSSSRKTTSSPVKLAGIASIRDPRLVAHHSLTAADIPPPPPPPPDCLKLPLWVDTSQLSVHSIERFSQPPPNTSFSVNNKTESQNHCLLESENETNSSQEVGNCSLDERIRLLDAQLLKSEKARPAVDYSKFRIRRKVEPSVSSMATNPLNPTTPAQSSPAVLTSLGSLLPVSPIIDLSCVYPPRLDRGLVSECVPATPILTTASTASYASPGLPCPTSPIPIPRLADTSEFVKSMLSSSKPSPSNTSEHLAVPAESVSSRSVIRYPVSVSSTPISITLDANVKTSSITSVSSATNSFIPRQFGPVNSRLLPQTCGSVHSSLSGTQPIGVATRLPSVTTPYTDLSIRPSNGTVYADGSHVKSILKRDVGSTACDSLIKSSAAKQSPPDVSPTNVPSTTPVMASCDSSVGLMSKKLPTDTLVLKSEKSVEQPIKITASGTNRQATSFKSTRPVSIEGKKAGTTQAAIKLKNSKNDSNCVLTGPSKPPKLDPPRHSLDDSVFKTSMEKTGNKIDRKRCRTDSLQSKTRSNSLSSKGDEPSQASKSDVMKTSSDARDLVLSSRKTVSKRTIESVSNGKLIDRTPLFEKHKTSLLQVTKAEDSATKDVKTSRIQMKARPVDGSVRSSGSVPSKKKREARKRIIEGDASGEDEAVGKTTGRSGNDAELSGYESMYDKIKRRANKGSPNKKPAEKTGVLQRLLKARGKTVKQATKQKHRAFVSSVDSDTDECLSDTSSEEDKSGMKERQRTKVGVRQSKSSKETDRFLKQRSNSKCKNANLWSGISCIKKNRDSDETCDGKSKIKVSRAPLDKSESGRQTQQLSTVRDSEQTRPRNMLPAKPNTKFDYGDSDASILKNKRRQSSVESSLLGPPQKSKNTLKSYGRKLKLSTKSTGGHRSLVHRMFASTDSETPSLSSSETDSEDDRKQPLSSAIQQHDSPTRMSTPRVSRSCSPDDIGADDAIRHTFGAFTRPDAFTGSKSSPTVASNASNRSSSPESSLTKNQSETNCMVSKSTPPTLPMLDSSSSADQLAESQLKGHSRVSGDWNIFTSLASNALPAIDPYPRASTPTTTEASSEGIFNGRPKFEMEKSGSDSDELPSLEKHDDDDSSKLDAGSLLLNDSGSLLNPPITSNNVVDDDLPPPVVSAVDEFSPSVTGDTDHVAKNRISDVIEEIVYDGLEVPVVTCDTVGGAPSKSEFCAADITVKLEPDVSSSTENRHIVLSPDTTSTSKVVSSAAEPTTDSDLSQGKPQALSVSSAPLTLPPTVFAPIAMLAPGSHSDDLPAVGQPLLVTVPGSTTGVTFASSGLALLPASLSANPAPPNKPPQVARHVALILPATPLSMSSSLSQTPGTTSILNTATLVYSTTSAQSPTGAPPSTSSRTSSATSNLSVCTGQDSPVPPGKPVISSVVKPTVLTDTPLRGSFEPLPTNELSDSCPPEEVVQSSIHNLPQDPPDYTSYVQRVIERVKQEKDEEISHQREKIKRPKKVSNSVVSIPCLSSNTGASYVFTLTSSVTPQVTSLPPIAPMPTPVTGSKITLAAKPSVPANVDNQAQSTASRKFSDAKYFVTSDLKEKICRSTDDDIFENMGGHSEDASALMPIMKTVCSDVLYEKSESAVATKCEPGSKSSIDDIIDAVLGGQFDENEYVEKILKGTFDQSSCHRSDFCSPSSSVADPNSPLRIPDESNKVEVNITGSDKSSRSTTAASTIPSPTRAIDTLAGSSPSRLFTPMHVLTLVAANAAAPQKMSSVSAVSPNPQAINPPSLTVPPTFTQRLKMVEPQSPTAMVSPATFPGTNLPNSASLPVSGMEQLAAQLSSNPLTSYFYSLLARQPLNSATPPVSADSNSCKPQETSHPPTLQNSLKNLNIPSTGDGADYLAAAAAAMAAMAAMTSTSGTRTVAPLDHPVYANGLITSCSSESHMISDSCTDFSLLREYPVSWRGRLSLKNEEVHVQMHYLSGNEDLLKACLGVIAEQQALTNNTVHTGFDVGLDASITQPLKIVQRMRLEPSQLEGVQRKLRQTGDFCMCLTLATSPPGIPEESVPSERARMNQVLCDGFIKYMVDKCAAGIINVCHPTTQQNLFVIHIFPPCEFSRNQLDGCAPNLMRQLTQYSTPHLLVVVTTV</sequence>
<evidence type="ECO:0000313" key="13">
    <source>
        <dbReference type="EMBL" id="THD22023.1"/>
    </source>
</evidence>
<feature type="compositionally biased region" description="Polar residues" evidence="10">
    <location>
        <begin position="1875"/>
        <end position="1884"/>
    </location>
</feature>
<feature type="region of interest" description="Disordered" evidence="10">
    <location>
        <begin position="1537"/>
        <end position="1626"/>
    </location>
</feature>
<dbReference type="InterPro" id="IPR035979">
    <property type="entry name" value="RBD_domain_sf"/>
</dbReference>
<feature type="region of interest" description="Disordered" evidence="10">
    <location>
        <begin position="1497"/>
        <end position="1524"/>
    </location>
</feature>
<dbReference type="Pfam" id="PF00076">
    <property type="entry name" value="RRM_1"/>
    <property type="match status" value="2"/>
</dbReference>
<feature type="compositionally biased region" description="Low complexity" evidence="10">
    <location>
        <begin position="2044"/>
        <end position="2057"/>
    </location>
</feature>
<feature type="compositionally biased region" description="Basic and acidic residues" evidence="10">
    <location>
        <begin position="1550"/>
        <end position="1575"/>
    </location>
</feature>
<dbReference type="FunFam" id="3.30.70.330:FF:000088">
    <property type="entry name" value="msx2-interacting protein-like isoform X1"/>
    <property type="match status" value="1"/>
</dbReference>
<comment type="caution">
    <text evidence="13">The sequence shown here is derived from an EMBL/GenBank/DDBJ whole genome shotgun (WGS) entry which is preliminary data.</text>
</comment>
<dbReference type="Proteomes" id="UP000230066">
    <property type="component" value="Unassembled WGS sequence"/>
</dbReference>
<feature type="compositionally biased region" description="Polar residues" evidence="10">
    <location>
        <begin position="97"/>
        <end position="114"/>
    </location>
</feature>
<dbReference type="CDD" id="cd00590">
    <property type="entry name" value="RRM_SF"/>
    <property type="match status" value="1"/>
</dbReference>
<dbReference type="InterPro" id="IPR034173">
    <property type="entry name" value="SHARP_RRM2"/>
</dbReference>
<keyword evidence="3" id="KW-0597">Phosphoprotein</keyword>
<feature type="compositionally biased region" description="Basic and acidic residues" evidence="10">
    <location>
        <begin position="2158"/>
        <end position="2169"/>
    </location>
</feature>
<feature type="compositionally biased region" description="Polar residues" evidence="10">
    <location>
        <begin position="696"/>
        <end position="713"/>
    </location>
</feature>
<feature type="compositionally biased region" description="Low complexity" evidence="10">
    <location>
        <begin position="1063"/>
        <end position="1074"/>
    </location>
</feature>
<feature type="region of interest" description="Disordered" evidence="10">
    <location>
        <begin position="492"/>
        <end position="741"/>
    </location>
</feature>
<evidence type="ECO:0000259" key="12">
    <source>
        <dbReference type="PROSITE" id="PS50917"/>
    </source>
</evidence>
<dbReference type="CDD" id="cd21543">
    <property type="entry name" value="SPOC_SHARP"/>
    <property type="match status" value="1"/>
</dbReference>
<evidence type="ECO:0000256" key="10">
    <source>
        <dbReference type="SAM" id="MobiDB-lite"/>
    </source>
</evidence>
<feature type="domain" description="RRM" evidence="11">
    <location>
        <begin position="180"/>
        <end position="258"/>
    </location>
</feature>
<evidence type="ECO:0000256" key="7">
    <source>
        <dbReference type="ARBA" id="ARBA00023163"/>
    </source>
</evidence>
<dbReference type="Pfam" id="PF07744">
    <property type="entry name" value="SPOC"/>
    <property type="match status" value="1"/>
</dbReference>
<proteinExistence type="inferred from homology"/>
<feature type="region of interest" description="Disordered" evidence="10">
    <location>
        <begin position="1013"/>
        <end position="1074"/>
    </location>
</feature>
<feature type="compositionally biased region" description="Basic and acidic residues" evidence="10">
    <location>
        <begin position="1797"/>
        <end position="1808"/>
    </location>
</feature>
<feature type="compositionally biased region" description="Low complexity" evidence="10">
    <location>
        <begin position="2758"/>
        <end position="2772"/>
    </location>
</feature>
<evidence type="ECO:0000256" key="5">
    <source>
        <dbReference type="ARBA" id="ARBA00023015"/>
    </source>
</evidence>
<comment type="similarity">
    <text evidence="2">Belongs to the RRM Spen family.</text>
</comment>
<evidence type="ECO:0000256" key="3">
    <source>
        <dbReference type="ARBA" id="ARBA00022553"/>
    </source>
</evidence>
<feature type="compositionally biased region" description="Low complexity" evidence="10">
    <location>
        <begin position="937"/>
        <end position="956"/>
    </location>
</feature>
<dbReference type="GO" id="GO:0005634">
    <property type="term" value="C:nucleus"/>
    <property type="evidence" value="ECO:0007669"/>
    <property type="project" value="UniProtKB-SubCell"/>
</dbReference>
<name>A0A4E0R3B5_FASHE</name>
<feature type="compositionally biased region" description="Low complexity" evidence="10">
    <location>
        <begin position="1965"/>
        <end position="1977"/>
    </location>
</feature>
<evidence type="ECO:0000256" key="2">
    <source>
        <dbReference type="ARBA" id="ARBA00005387"/>
    </source>
</evidence>
<organism evidence="13 14">
    <name type="scientific">Fasciola hepatica</name>
    <name type="common">Liver fluke</name>
    <dbReference type="NCBI Taxonomy" id="6192"/>
    <lineage>
        <taxon>Eukaryota</taxon>
        <taxon>Metazoa</taxon>
        <taxon>Spiralia</taxon>
        <taxon>Lophotrochozoa</taxon>
        <taxon>Platyhelminthes</taxon>
        <taxon>Trematoda</taxon>
        <taxon>Digenea</taxon>
        <taxon>Plagiorchiida</taxon>
        <taxon>Echinostomata</taxon>
        <taxon>Echinostomatoidea</taxon>
        <taxon>Fasciolidae</taxon>
        <taxon>Fasciola</taxon>
    </lineage>
</organism>
<dbReference type="EMBL" id="JXXN02003055">
    <property type="protein sequence ID" value="THD22023.1"/>
    <property type="molecule type" value="Genomic_DNA"/>
</dbReference>
<feature type="region of interest" description="Disordered" evidence="10">
    <location>
        <begin position="79"/>
        <end position="131"/>
    </location>
</feature>
<dbReference type="InterPro" id="IPR012677">
    <property type="entry name" value="Nucleotide-bd_a/b_plait_sf"/>
</dbReference>
<feature type="region of interest" description="Disordered" evidence="10">
    <location>
        <begin position="2117"/>
        <end position="2174"/>
    </location>
</feature>
<evidence type="ECO:0000256" key="9">
    <source>
        <dbReference type="PROSITE-ProRule" id="PRU00176"/>
    </source>
</evidence>
<keyword evidence="7" id="KW-0804">Transcription</keyword>
<feature type="compositionally biased region" description="Basic and acidic residues" evidence="10">
    <location>
        <begin position="1850"/>
        <end position="1860"/>
    </location>
</feature>
<dbReference type="Gene3D" id="2.40.290.10">
    <property type="match status" value="1"/>
</dbReference>
<feature type="compositionally biased region" description="Low complexity" evidence="10">
    <location>
        <begin position="115"/>
        <end position="125"/>
    </location>
</feature>
<feature type="compositionally biased region" description="Low complexity" evidence="10">
    <location>
        <begin position="525"/>
        <end position="542"/>
    </location>
</feature>
<feature type="compositionally biased region" description="Low complexity" evidence="10">
    <location>
        <begin position="2424"/>
        <end position="2445"/>
    </location>
</feature>
<reference evidence="13" key="1">
    <citation type="submission" date="2019-03" db="EMBL/GenBank/DDBJ databases">
        <title>Improved annotation for the trematode Fasciola hepatica.</title>
        <authorList>
            <person name="Choi Y.-J."/>
            <person name="Martin J."/>
            <person name="Mitreva M."/>
        </authorList>
    </citation>
    <scope>NUCLEOTIDE SEQUENCE [LARGE SCALE GENOMIC DNA]</scope>
</reference>
<keyword evidence="14" id="KW-1185">Reference proteome</keyword>
<dbReference type="FunFam" id="2.40.290.10:FF:000002">
    <property type="entry name" value="Spen family transcriptional repressor"/>
    <property type="match status" value="1"/>
</dbReference>
<keyword evidence="8" id="KW-0539">Nucleus</keyword>
<feature type="region of interest" description="Disordered" evidence="10">
    <location>
        <begin position="2752"/>
        <end position="2772"/>
    </location>
</feature>
<feature type="compositionally biased region" description="Polar residues" evidence="10">
    <location>
        <begin position="1987"/>
        <end position="2010"/>
    </location>
</feature>
<evidence type="ECO:0000256" key="6">
    <source>
        <dbReference type="ARBA" id="ARBA00023054"/>
    </source>
</evidence>
<accession>A0A4E0R3B5</accession>
<feature type="compositionally biased region" description="Basic residues" evidence="10">
    <location>
        <begin position="1761"/>
        <end position="1778"/>
    </location>
</feature>
<feature type="domain" description="RRM" evidence="11">
    <location>
        <begin position="282"/>
        <end position="360"/>
    </location>
</feature>
<dbReference type="SUPFAM" id="SSF54928">
    <property type="entry name" value="RNA-binding domain, RBD"/>
    <property type="match status" value="2"/>
</dbReference>
<feature type="compositionally biased region" description="Basic residues" evidence="10">
    <location>
        <begin position="578"/>
        <end position="592"/>
    </location>
</feature>
<feature type="compositionally biased region" description="Polar residues" evidence="10">
    <location>
        <begin position="1500"/>
        <end position="1515"/>
    </location>
</feature>
<dbReference type="InterPro" id="IPR016194">
    <property type="entry name" value="SPOC-like_C_dom_sf"/>
</dbReference>
<feature type="region of interest" description="Disordered" evidence="10">
    <location>
        <begin position="2030"/>
        <end position="2098"/>
    </location>
</feature>
<feature type="domain" description="RRM" evidence="11">
    <location>
        <begin position="5"/>
        <end position="77"/>
    </location>
</feature>
<feature type="domain" description="RRM" evidence="11">
    <location>
        <begin position="364"/>
        <end position="436"/>
    </location>
</feature>
<dbReference type="GO" id="GO:0003723">
    <property type="term" value="F:RNA binding"/>
    <property type="evidence" value="ECO:0007669"/>
    <property type="project" value="UniProtKB-UniRule"/>
</dbReference>
<feature type="compositionally biased region" description="Low complexity" evidence="10">
    <location>
        <begin position="2284"/>
        <end position="2293"/>
    </location>
</feature>
<dbReference type="CDD" id="cd12349">
    <property type="entry name" value="RRM2_SHARP"/>
    <property type="match status" value="1"/>
</dbReference>
<feature type="compositionally biased region" description="Basic residues" evidence="10">
    <location>
        <begin position="505"/>
        <end position="514"/>
    </location>
</feature>
<dbReference type="InterPro" id="IPR000504">
    <property type="entry name" value="RRM_dom"/>
</dbReference>
<feature type="region of interest" description="Disordered" evidence="10">
    <location>
        <begin position="927"/>
        <end position="964"/>
    </location>
</feature>
<dbReference type="SMART" id="SM00360">
    <property type="entry name" value="RRM"/>
    <property type="match status" value="4"/>
</dbReference>
<dbReference type="Gene3D" id="3.30.70.330">
    <property type="match status" value="4"/>
</dbReference>
<dbReference type="SUPFAM" id="SSF100939">
    <property type="entry name" value="SPOC domain-like"/>
    <property type="match status" value="1"/>
</dbReference>
<feature type="compositionally biased region" description="Polar residues" evidence="10">
    <location>
        <begin position="1454"/>
        <end position="1464"/>
    </location>
</feature>
<feature type="compositionally biased region" description="Polar residues" evidence="10">
    <location>
        <begin position="1583"/>
        <end position="1613"/>
    </location>
</feature>
<feature type="region of interest" description="Disordered" evidence="10">
    <location>
        <begin position="1443"/>
        <end position="1464"/>
    </location>
</feature>
<keyword evidence="4 9" id="KW-0694">RNA-binding</keyword>
<evidence type="ECO:0000256" key="8">
    <source>
        <dbReference type="ARBA" id="ARBA00023242"/>
    </source>
</evidence>
<feature type="compositionally biased region" description="Low complexity" evidence="10">
    <location>
        <begin position="2124"/>
        <end position="2135"/>
    </location>
</feature>
<feature type="compositionally biased region" description="Polar residues" evidence="10">
    <location>
        <begin position="2081"/>
        <end position="2091"/>
    </location>
</feature>
<feature type="region of interest" description="Disordered" evidence="10">
    <location>
        <begin position="2281"/>
        <end position="2310"/>
    </location>
</feature>
<feature type="compositionally biased region" description="Basic and acidic residues" evidence="10">
    <location>
        <begin position="2142"/>
        <end position="2151"/>
    </location>
</feature>
<feature type="region of interest" description="Disordered" evidence="10">
    <location>
        <begin position="1677"/>
        <end position="1831"/>
    </location>
</feature>
<dbReference type="PROSITE" id="PS50917">
    <property type="entry name" value="SPOC"/>
    <property type="match status" value="1"/>
</dbReference>
<comment type="subcellular location">
    <subcellularLocation>
        <location evidence="1">Nucleus</location>
    </subcellularLocation>
</comment>
<feature type="domain" description="SPOC" evidence="12">
    <location>
        <begin position="2985"/>
        <end position="3179"/>
    </location>
</feature>
<feature type="compositionally biased region" description="Polar residues" evidence="10">
    <location>
        <begin position="622"/>
        <end position="646"/>
    </location>
</feature>
<evidence type="ECO:0000256" key="1">
    <source>
        <dbReference type="ARBA" id="ARBA00004123"/>
    </source>
</evidence>
<feature type="region of interest" description="Disordered" evidence="10">
    <location>
        <begin position="1850"/>
        <end position="2018"/>
    </location>
</feature>
<evidence type="ECO:0000313" key="14">
    <source>
        <dbReference type="Proteomes" id="UP000230066"/>
    </source>
</evidence>
<dbReference type="InterPro" id="IPR010912">
    <property type="entry name" value="SPOC_met"/>
</dbReference>
<feature type="compositionally biased region" description="Polar residues" evidence="10">
    <location>
        <begin position="2295"/>
        <end position="2310"/>
    </location>
</feature>
<evidence type="ECO:0000256" key="4">
    <source>
        <dbReference type="ARBA" id="ARBA00022884"/>
    </source>
</evidence>
<feature type="region of interest" description="Disordered" evidence="10">
    <location>
        <begin position="2424"/>
        <end position="2463"/>
    </location>
</feature>
<dbReference type="PROSITE" id="PS50102">
    <property type="entry name" value="RRM"/>
    <property type="match status" value="4"/>
</dbReference>